<comment type="caution">
    <text evidence="1">The sequence shown here is derived from an EMBL/GenBank/DDBJ whole genome shotgun (WGS) entry which is preliminary data.</text>
</comment>
<gene>
    <name evidence="1" type="ORF">RC62_406</name>
</gene>
<dbReference type="STRING" id="362413.RC62_406"/>
<evidence type="ECO:0000313" key="2">
    <source>
        <dbReference type="Proteomes" id="UP000050443"/>
    </source>
</evidence>
<name>A0A0Q1BIJ0_9FLAO</name>
<dbReference type="AlphaFoldDB" id="A0A0Q1BIJ0"/>
<proteinExistence type="predicted"/>
<dbReference type="OrthoDB" id="1121590at2"/>
<protein>
    <submittedName>
        <fullName evidence="1">YceI family protein</fullName>
    </submittedName>
</protein>
<evidence type="ECO:0000313" key="1">
    <source>
        <dbReference type="EMBL" id="KQB40515.1"/>
    </source>
</evidence>
<dbReference type="Gene3D" id="2.40.128.110">
    <property type="entry name" value="Lipid/polyisoprenoid-binding, YceI-like"/>
    <property type="match status" value="1"/>
</dbReference>
<reference evidence="1 2" key="1">
    <citation type="submission" date="2014-09" db="EMBL/GenBank/DDBJ databases">
        <title>Genome sequence of Flavobacterium aquidurense RC62.</title>
        <authorList>
            <person name="Kim J.F."/>
            <person name="Kwak M.-J."/>
        </authorList>
    </citation>
    <scope>NUCLEOTIDE SEQUENCE [LARGE SCALE GENOMIC DNA]</scope>
    <source>
        <strain evidence="1 2">RC62</strain>
    </source>
</reference>
<dbReference type="InterPro" id="IPR036761">
    <property type="entry name" value="TTHA0802/YceI-like_sf"/>
</dbReference>
<accession>A0A0Q1BIJ0</accession>
<dbReference type="EMBL" id="JRLF01000010">
    <property type="protein sequence ID" value="KQB40515.1"/>
    <property type="molecule type" value="Genomic_DNA"/>
</dbReference>
<dbReference type="PATRIC" id="fig|362413.3.peg.390"/>
<sequence length="183" mass="20780">MKTRFSILIMGLAIFFFLGSAKPNFLTEDITLVINKIKIEITGISTVGKYNCSNTFLIKDTIFINSIKKNTFTTQVKMSNFDCGNKIMTKDLQGTVKVKKFPNSTVCITDIKPSGKNYKCNLIFFITDKTLKYKDFILYTTDNKIEGSLNLKFSDLEMEAPVKMAGLIKVKDEIVINFSLYKN</sequence>
<organism evidence="1 2">
    <name type="scientific">Flavobacterium aquidurense</name>
    <dbReference type="NCBI Taxonomy" id="362413"/>
    <lineage>
        <taxon>Bacteria</taxon>
        <taxon>Pseudomonadati</taxon>
        <taxon>Bacteroidota</taxon>
        <taxon>Flavobacteriia</taxon>
        <taxon>Flavobacteriales</taxon>
        <taxon>Flavobacteriaceae</taxon>
        <taxon>Flavobacterium</taxon>
    </lineage>
</organism>
<dbReference type="Proteomes" id="UP000050443">
    <property type="component" value="Unassembled WGS sequence"/>
</dbReference>
<dbReference type="SUPFAM" id="SSF101874">
    <property type="entry name" value="YceI-like"/>
    <property type="match status" value="1"/>
</dbReference>